<dbReference type="AlphaFoldDB" id="A0A4S4D7K9"/>
<dbReference type="PANTHER" id="PTHR32444:SF183">
    <property type="entry name" value="APPLE DOMAIN-CONTAINING PROTEIN"/>
    <property type="match status" value="1"/>
</dbReference>
<dbReference type="InterPro" id="IPR001245">
    <property type="entry name" value="Ser-Thr/Tyr_kinase_cat_dom"/>
</dbReference>
<sequence>MGFFRLGNSQNQYLGIWYKKISVKTIVWVANREIPLINLSGVLMIIDLGILAFINGTGTVIWSVNVTGSTQNPIGQFMDTGNLVVKDANDKSEHFLWQSFDYPCDTHLPGMKLGKNFEVGLERHLSSWKSIDDLARGEYTYLLDPQGYPQCILKNGSVELFRTGPWNGLRFSGRPNLKPNPYYTYGLVYSEEEVYYHCELINPVVSRYGVSYEGIVKRLLWVDQTQKWDTYLTAPTDNCDNYRLCGPNGSCNIGNSSACGCLSKFVPRNETEWGNGDYSKGCVRRTPLDCHSGEGFLKSSWPQLEEDKEDYSHLSSLNSNTYAWPSFSLYILKKKGWRKREGRTKLQHGHAYYKETKNEDLDLPLFHLATITKATDNFAIDNKIREGGFGLVYMGMLEGGLEIFVKLLSRNSQQGVDEFKNEVICIAKLQHRNLVKLLGYCIQGEERSLIYEYMLNNTLDSFIFDQSKKLLLDWPKCFHIINGIARGLLYLHQDSRFRIIHRDLKGSNILLNHEMNPKISDFGLARIFGGNETIANTKRVVRKLGYMSPEYAIEALFSVKSDVFSFGVIVLEVVSGK</sequence>
<evidence type="ECO:0000256" key="11">
    <source>
        <dbReference type="ARBA" id="ARBA00048679"/>
    </source>
</evidence>
<evidence type="ECO:0000256" key="6">
    <source>
        <dbReference type="ARBA" id="ARBA00022777"/>
    </source>
</evidence>
<evidence type="ECO:0000256" key="1">
    <source>
        <dbReference type="ARBA" id="ARBA00012513"/>
    </source>
</evidence>
<protein>
    <recommendedName>
        <fullName evidence="1">non-specific serine/threonine protein kinase</fullName>
        <ecNumber evidence="1">2.7.11.1</ecNumber>
    </recommendedName>
</protein>
<evidence type="ECO:0000256" key="2">
    <source>
        <dbReference type="ARBA" id="ARBA00022527"/>
    </source>
</evidence>
<reference evidence="14 15" key="1">
    <citation type="journal article" date="2018" name="Proc. Natl. Acad. Sci. U.S.A.">
        <title>Draft genome sequence of Camellia sinensis var. sinensis provides insights into the evolution of the tea genome and tea quality.</title>
        <authorList>
            <person name="Wei C."/>
            <person name="Yang H."/>
            <person name="Wang S."/>
            <person name="Zhao J."/>
            <person name="Liu C."/>
            <person name="Gao L."/>
            <person name="Xia E."/>
            <person name="Lu Y."/>
            <person name="Tai Y."/>
            <person name="She G."/>
            <person name="Sun J."/>
            <person name="Cao H."/>
            <person name="Tong W."/>
            <person name="Gao Q."/>
            <person name="Li Y."/>
            <person name="Deng W."/>
            <person name="Jiang X."/>
            <person name="Wang W."/>
            <person name="Chen Q."/>
            <person name="Zhang S."/>
            <person name="Li H."/>
            <person name="Wu J."/>
            <person name="Wang P."/>
            <person name="Li P."/>
            <person name="Shi C."/>
            <person name="Zheng F."/>
            <person name="Jian J."/>
            <person name="Huang B."/>
            <person name="Shan D."/>
            <person name="Shi M."/>
            <person name="Fang C."/>
            <person name="Yue Y."/>
            <person name="Li F."/>
            <person name="Li D."/>
            <person name="Wei S."/>
            <person name="Han B."/>
            <person name="Jiang C."/>
            <person name="Yin Y."/>
            <person name="Xia T."/>
            <person name="Zhang Z."/>
            <person name="Bennetzen J.L."/>
            <person name="Zhao S."/>
            <person name="Wan X."/>
        </authorList>
    </citation>
    <scope>NUCLEOTIDE SEQUENCE [LARGE SCALE GENOMIC DNA]</scope>
    <source>
        <strain evidence="15">cv. Shuchazao</strain>
        <tissue evidence="14">Leaf</tissue>
    </source>
</reference>
<keyword evidence="8" id="KW-1015">Disulfide bond</keyword>
<evidence type="ECO:0000256" key="10">
    <source>
        <dbReference type="ARBA" id="ARBA00047899"/>
    </source>
</evidence>
<comment type="catalytic activity">
    <reaction evidence="10">
        <text>L-threonyl-[protein] + ATP = O-phospho-L-threonyl-[protein] + ADP + H(+)</text>
        <dbReference type="Rhea" id="RHEA:46608"/>
        <dbReference type="Rhea" id="RHEA-COMP:11060"/>
        <dbReference type="Rhea" id="RHEA-COMP:11605"/>
        <dbReference type="ChEBI" id="CHEBI:15378"/>
        <dbReference type="ChEBI" id="CHEBI:30013"/>
        <dbReference type="ChEBI" id="CHEBI:30616"/>
        <dbReference type="ChEBI" id="CHEBI:61977"/>
        <dbReference type="ChEBI" id="CHEBI:456216"/>
        <dbReference type="EC" id="2.7.11.1"/>
    </reaction>
</comment>
<evidence type="ECO:0000256" key="9">
    <source>
        <dbReference type="ARBA" id="ARBA00023180"/>
    </source>
</evidence>
<dbReference type="Pfam" id="PF07714">
    <property type="entry name" value="PK_Tyr_Ser-Thr"/>
    <property type="match status" value="1"/>
</dbReference>
<keyword evidence="2" id="KW-0723">Serine/threonine-protein kinase</keyword>
<keyword evidence="3" id="KW-0808">Transferase</keyword>
<dbReference type="Gene3D" id="3.30.200.20">
    <property type="entry name" value="Phosphorylase Kinase, domain 1"/>
    <property type="match status" value="1"/>
</dbReference>
<name>A0A4S4D7K9_CAMSN</name>
<keyword evidence="15" id="KW-1185">Reference proteome</keyword>
<comment type="caution">
    <text evidence="14">The sequence shown here is derived from an EMBL/GenBank/DDBJ whole genome shotgun (WGS) entry which is preliminary data.</text>
</comment>
<organism evidence="14 15">
    <name type="scientific">Camellia sinensis var. sinensis</name>
    <name type="common">China tea</name>
    <dbReference type="NCBI Taxonomy" id="542762"/>
    <lineage>
        <taxon>Eukaryota</taxon>
        <taxon>Viridiplantae</taxon>
        <taxon>Streptophyta</taxon>
        <taxon>Embryophyta</taxon>
        <taxon>Tracheophyta</taxon>
        <taxon>Spermatophyta</taxon>
        <taxon>Magnoliopsida</taxon>
        <taxon>eudicotyledons</taxon>
        <taxon>Gunneridae</taxon>
        <taxon>Pentapetalae</taxon>
        <taxon>asterids</taxon>
        <taxon>Ericales</taxon>
        <taxon>Theaceae</taxon>
        <taxon>Camellia</taxon>
    </lineage>
</organism>
<dbReference type="PROSITE" id="PS50927">
    <property type="entry name" value="BULB_LECTIN"/>
    <property type="match status" value="1"/>
</dbReference>
<dbReference type="SMART" id="SM00108">
    <property type="entry name" value="B_lectin"/>
    <property type="match status" value="1"/>
</dbReference>
<evidence type="ECO:0000313" key="14">
    <source>
        <dbReference type="EMBL" id="THF98404.1"/>
    </source>
</evidence>
<proteinExistence type="predicted"/>
<keyword evidence="7" id="KW-0067">ATP-binding</keyword>
<dbReference type="SUPFAM" id="SSF56112">
    <property type="entry name" value="Protein kinase-like (PK-like)"/>
    <property type="match status" value="1"/>
</dbReference>
<keyword evidence="6" id="KW-0418">Kinase</keyword>
<feature type="domain" description="Protein kinase" evidence="12">
    <location>
        <begin position="378"/>
        <end position="577"/>
    </location>
</feature>
<comment type="catalytic activity">
    <reaction evidence="11">
        <text>L-seryl-[protein] + ATP = O-phospho-L-seryl-[protein] + ADP + H(+)</text>
        <dbReference type="Rhea" id="RHEA:17989"/>
        <dbReference type="Rhea" id="RHEA-COMP:9863"/>
        <dbReference type="Rhea" id="RHEA-COMP:11604"/>
        <dbReference type="ChEBI" id="CHEBI:15378"/>
        <dbReference type="ChEBI" id="CHEBI:29999"/>
        <dbReference type="ChEBI" id="CHEBI:30616"/>
        <dbReference type="ChEBI" id="CHEBI:83421"/>
        <dbReference type="ChEBI" id="CHEBI:456216"/>
        <dbReference type="EC" id="2.7.11.1"/>
    </reaction>
</comment>
<accession>A0A4S4D7K9</accession>
<gene>
    <name evidence="14" type="ORF">TEA_025692</name>
</gene>
<evidence type="ECO:0000259" key="12">
    <source>
        <dbReference type="PROSITE" id="PS50011"/>
    </source>
</evidence>
<dbReference type="EMBL" id="SDRB02012213">
    <property type="protein sequence ID" value="THF98404.1"/>
    <property type="molecule type" value="Genomic_DNA"/>
</dbReference>
<dbReference type="InterPro" id="IPR001480">
    <property type="entry name" value="Bulb-type_lectin_dom"/>
</dbReference>
<dbReference type="GO" id="GO:0048544">
    <property type="term" value="P:recognition of pollen"/>
    <property type="evidence" value="ECO:0007669"/>
    <property type="project" value="InterPro"/>
</dbReference>
<evidence type="ECO:0000256" key="8">
    <source>
        <dbReference type="ARBA" id="ARBA00023157"/>
    </source>
</evidence>
<evidence type="ECO:0000259" key="13">
    <source>
        <dbReference type="PROSITE" id="PS50927"/>
    </source>
</evidence>
<keyword evidence="4" id="KW-0732">Signal</keyword>
<dbReference type="Proteomes" id="UP000306102">
    <property type="component" value="Unassembled WGS sequence"/>
</dbReference>
<dbReference type="CDD" id="cd00028">
    <property type="entry name" value="B_lectin"/>
    <property type="match status" value="1"/>
</dbReference>
<dbReference type="PANTHER" id="PTHR32444">
    <property type="entry name" value="BULB-TYPE LECTIN DOMAIN-CONTAINING PROTEIN"/>
    <property type="match status" value="1"/>
</dbReference>
<dbReference type="FunFam" id="1.10.510.10:FF:001019">
    <property type="entry name" value="G-type lectin S-receptor-like serine/threonine-protein kinase B120"/>
    <property type="match status" value="1"/>
</dbReference>
<dbReference type="Gene3D" id="2.90.10.10">
    <property type="entry name" value="Bulb-type lectin domain"/>
    <property type="match status" value="1"/>
</dbReference>
<dbReference type="SUPFAM" id="SSF51110">
    <property type="entry name" value="alpha-D-mannose-specific plant lectins"/>
    <property type="match status" value="1"/>
</dbReference>
<evidence type="ECO:0000256" key="5">
    <source>
        <dbReference type="ARBA" id="ARBA00022741"/>
    </source>
</evidence>
<dbReference type="Gene3D" id="1.10.510.10">
    <property type="entry name" value="Transferase(Phosphotransferase) domain 1"/>
    <property type="match status" value="1"/>
</dbReference>
<dbReference type="EC" id="2.7.11.1" evidence="1"/>
<dbReference type="SMART" id="SM00220">
    <property type="entry name" value="S_TKc"/>
    <property type="match status" value="1"/>
</dbReference>
<dbReference type="PROSITE" id="PS00108">
    <property type="entry name" value="PROTEIN_KINASE_ST"/>
    <property type="match status" value="1"/>
</dbReference>
<evidence type="ECO:0000256" key="4">
    <source>
        <dbReference type="ARBA" id="ARBA00022729"/>
    </source>
</evidence>
<keyword evidence="5" id="KW-0547">Nucleotide-binding</keyword>
<evidence type="ECO:0000256" key="7">
    <source>
        <dbReference type="ARBA" id="ARBA00022840"/>
    </source>
</evidence>
<dbReference type="FunFam" id="3.30.200.20:FF:000195">
    <property type="entry name" value="G-type lectin S-receptor-like serine/threonine-protein kinase"/>
    <property type="match status" value="1"/>
</dbReference>
<dbReference type="InterPro" id="IPR011009">
    <property type="entry name" value="Kinase-like_dom_sf"/>
</dbReference>
<evidence type="ECO:0000256" key="3">
    <source>
        <dbReference type="ARBA" id="ARBA00022679"/>
    </source>
</evidence>
<dbReference type="PROSITE" id="PS50011">
    <property type="entry name" value="PROTEIN_KINASE_DOM"/>
    <property type="match status" value="1"/>
</dbReference>
<feature type="domain" description="Bulb-type lectin" evidence="13">
    <location>
        <begin position="1"/>
        <end position="98"/>
    </location>
</feature>
<dbReference type="InterPro" id="IPR000719">
    <property type="entry name" value="Prot_kinase_dom"/>
</dbReference>
<evidence type="ECO:0000313" key="15">
    <source>
        <dbReference type="Proteomes" id="UP000306102"/>
    </source>
</evidence>
<dbReference type="GO" id="GO:0005524">
    <property type="term" value="F:ATP binding"/>
    <property type="evidence" value="ECO:0007669"/>
    <property type="project" value="UniProtKB-KW"/>
</dbReference>
<dbReference type="InterPro" id="IPR008271">
    <property type="entry name" value="Ser/Thr_kinase_AS"/>
</dbReference>
<dbReference type="InterPro" id="IPR000858">
    <property type="entry name" value="S_locus_glycoprot_dom"/>
</dbReference>
<dbReference type="Pfam" id="PF01453">
    <property type="entry name" value="B_lectin"/>
    <property type="match status" value="1"/>
</dbReference>
<dbReference type="Pfam" id="PF00954">
    <property type="entry name" value="S_locus_glycop"/>
    <property type="match status" value="1"/>
</dbReference>
<dbReference type="GO" id="GO:0004674">
    <property type="term" value="F:protein serine/threonine kinase activity"/>
    <property type="evidence" value="ECO:0007669"/>
    <property type="project" value="UniProtKB-KW"/>
</dbReference>
<keyword evidence="9" id="KW-0325">Glycoprotein</keyword>
<dbReference type="InterPro" id="IPR036426">
    <property type="entry name" value="Bulb-type_lectin_dom_sf"/>
</dbReference>